<evidence type="ECO:0000313" key="10">
    <source>
        <dbReference type="EMBL" id="PWA11196.1"/>
    </source>
</evidence>
<dbReference type="InterPro" id="IPR007353">
    <property type="entry name" value="DUF421"/>
</dbReference>
<evidence type="ECO:0000259" key="8">
    <source>
        <dbReference type="Pfam" id="PF04239"/>
    </source>
</evidence>
<dbReference type="InterPro" id="IPR023090">
    <property type="entry name" value="UPF0702_alpha/beta_dom_sf"/>
</dbReference>
<evidence type="ECO:0000313" key="11">
    <source>
        <dbReference type="Proteomes" id="UP000245998"/>
    </source>
</evidence>
<dbReference type="AlphaFoldDB" id="A0A2U1K107"/>
<feature type="domain" description="YetF C-terminal" evidence="8">
    <location>
        <begin position="81"/>
        <end position="214"/>
    </location>
</feature>
<dbReference type="GO" id="GO:0005886">
    <property type="term" value="C:plasma membrane"/>
    <property type="evidence" value="ECO:0007669"/>
    <property type="project" value="UniProtKB-SubCell"/>
</dbReference>
<evidence type="ECO:0000259" key="9">
    <source>
        <dbReference type="Pfam" id="PF20730"/>
    </source>
</evidence>
<dbReference type="Proteomes" id="UP000245998">
    <property type="component" value="Unassembled WGS sequence"/>
</dbReference>
<feature type="transmembrane region" description="Helical" evidence="7">
    <location>
        <begin position="58"/>
        <end position="79"/>
    </location>
</feature>
<dbReference type="PANTHER" id="PTHR34582:SF5">
    <property type="entry name" value="UPF0702 TRANSMEMBRANE PROTEIN YETF"/>
    <property type="match status" value="1"/>
</dbReference>
<evidence type="ECO:0000256" key="4">
    <source>
        <dbReference type="ARBA" id="ARBA00022692"/>
    </source>
</evidence>
<feature type="transmembrane region" description="Helical" evidence="7">
    <location>
        <begin position="6"/>
        <end position="25"/>
    </location>
</feature>
<evidence type="ECO:0000256" key="5">
    <source>
        <dbReference type="ARBA" id="ARBA00022989"/>
    </source>
</evidence>
<dbReference type="RefSeq" id="WP_116554658.1">
    <property type="nucleotide sequence ID" value="NZ_QCZG01000017.1"/>
</dbReference>
<keyword evidence="6 7" id="KW-0472">Membrane</keyword>
<comment type="subcellular location">
    <subcellularLocation>
        <location evidence="1">Cell membrane</location>
        <topology evidence="1">Multi-pass membrane protein</topology>
    </subcellularLocation>
</comment>
<organism evidence="10 11">
    <name type="scientific">Pueribacillus theae</name>
    <dbReference type="NCBI Taxonomy" id="2171751"/>
    <lineage>
        <taxon>Bacteria</taxon>
        <taxon>Bacillati</taxon>
        <taxon>Bacillota</taxon>
        <taxon>Bacilli</taxon>
        <taxon>Bacillales</taxon>
        <taxon>Bacillaceae</taxon>
        <taxon>Pueribacillus</taxon>
    </lineage>
</organism>
<dbReference type="PANTHER" id="PTHR34582">
    <property type="entry name" value="UPF0702 TRANSMEMBRANE PROTEIN YCAP"/>
    <property type="match status" value="1"/>
</dbReference>
<evidence type="ECO:0000256" key="6">
    <source>
        <dbReference type="ARBA" id="ARBA00023136"/>
    </source>
</evidence>
<keyword evidence="11" id="KW-1185">Reference proteome</keyword>
<dbReference type="InterPro" id="IPR048454">
    <property type="entry name" value="YetF_N"/>
</dbReference>
<evidence type="ECO:0000256" key="1">
    <source>
        <dbReference type="ARBA" id="ARBA00004651"/>
    </source>
</evidence>
<protein>
    <submittedName>
        <fullName evidence="10">DUF421 domain-containing protein</fullName>
    </submittedName>
</protein>
<gene>
    <name evidence="10" type="ORF">DCC39_09490</name>
</gene>
<dbReference type="Pfam" id="PF20730">
    <property type="entry name" value="YetF_N"/>
    <property type="match status" value="1"/>
</dbReference>
<evidence type="ECO:0000256" key="2">
    <source>
        <dbReference type="ARBA" id="ARBA00006448"/>
    </source>
</evidence>
<comment type="caution">
    <text evidence="10">The sequence shown here is derived from an EMBL/GenBank/DDBJ whole genome shotgun (WGS) entry which is preliminary data.</text>
</comment>
<evidence type="ECO:0000256" key="7">
    <source>
        <dbReference type="SAM" id="Phobius"/>
    </source>
</evidence>
<dbReference type="EMBL" id="QCZG01000017">
    <property type="protein sequence ID" value="PWA11196.1"/>
    <property type="molecule type" value="Genomic_DNA"/>
</dbReference>
<evidence type="ECO:0000256" key="3">
    <source>
        <dbReference type="ARBA" id="ARBA00022475"/>
    </source>
</evidence>
<reference evidence="10 11" key="1">
    <citation type="submission" date="2018-04" db="EMBL/GenBank/DDBJ databases">
        <title>Camelliibacillus theae gen. nov., sp. nov., isolated from Pu'er tea.</title>
        <authorList>
            <person name="Niu L."/>
        </authorList>
    </citation>
    <scope>NUCLEOTIDE SEQUENCE [LARGE SCALE GENOMIC DNA]</scope>
    <source>
        <strain evidence="10 11">T8</strain>
    </source>
</reference>
<dbReference type="Gene3D" id="3.30.240.20">
    <property type="entry name" value="bsu07140 like domains"/>
    <property type="match status" value="2"/>
</dbReference>
<keyword evidence="3" id="KW-1003">Cell membrane</keyword>
<dbReference type="OrthoDB" id="1076133at2"/>
<keyword evidence="5 7" id="KW-1133">Transmembrane helix</keyword>
<feature type="domain" description="YetF-like N-terminal transmembrane" evidence="9">
    <location>
        <begin position="3"/>
        <end position="77"/>
    </location>
</feature>
<dbReference type="Pfam" id="PF04239">
    <property type="entry name" value="DUF421"/>
    <property type="match status" value="1"/>
</dbReference>
<sequence>MDYLDTALKLIIGLAALLVVIRLLGKKEMGQFTPLDFIYALLLGSIIEESLYDKKTTILLMLFQMGIWAAAIYFVEVVIQRNEKMRNLIKGRPSIIIKNGEIHSEQMKKNHLEFEQIRQLLRQQGIFTLREVRDLYLEPGGTISVKKWSEFETLSANALGIDLDDEAPSIVLVDKGKIKEDMLQFIGKTKKWLLKNLSEEGYTNVEDIFYCEWTETDGFFIKTYKMVR</sequence>
<name>A0A2U1K107_9BACI</name>
<proteinExistence type="inferred from homology"/>
<keyword evidence="4 7" id="KW-0812">Transmembrane</keyword>
<accession>A0A2U1K107</accession>
<comment type="similarity">
    <text evidence="2">Belongs to the UPF0702 family.</text>
</comment>